<evidence type="ECO:0000256" key="4">
    <source>
        <dbReference type="ARBA" id="ARBA00023186"/>
    </source>
</evidence>
<dbReference type="InterPro" id="IPR011033">
    <property type="entry name" value="PRC_barrel-like_sf"/>
</dbReference>
<keyword evidence="9" id="KW-1185">Reference proteome</keyword>
<dbReference type="Pfam" id="PF24986">
    <property type="entry name" value="PRC_RimM"/>
    <property type="match status" value="1"/>
</dbReference>
<dbReference type="HAMAP" id="MF_00014">
    <property type="entry name" value="Ribosome_mat_RimM"/>
    <property type="match status" value="1"/>
</dbReference>
<dbReference type="NCBIfam" id="TIGR02273">
    <property type="entry name" value="16S_RimM"/>
    <property type="match status" value="1"/>
</dbReference>
<feature type="domain" description="Ribosome maturation factor RimM PRC barrel" evidence="7">
    <location>
        <begin position="102"/>
        <end position="162"/>
    </location>
</feature>
<keyword evidence="2 5" id="KW-0690">Ribosome biogenesis</keyword>
<evidence type="ECO:0000256" key="1">
    <source>
        <dbReference type="ARBA" id="ARBA00022490"/>
    </source>
</evidence>
<comment type="subunit">
    <text evidence="5">Binds ribosomal protein uS19.</text>
</comment>
<reference evidence="8 9" key="1">
    <citation type="journal article" date="2020" name="Microorganisms">
        <title>Simultaneous Genome Sequencing of Prosthecochloris ethylica and Desulfuromonas acetoxidans within a Syntrophic Mixture Reveals Unique Pili and Protein Interactions.</title>
        <authorList>
            <person name="Kyndt J.A."/>
            <person name="Van Beeumen J.J."/>
            <person name="Meyer T.E."/>
        </authorList>
    </citation>
    <scope>NUCLEOTIDE SEQUENCE [LARGE SCALE GENOMIC DNA]</scope>
    <source>
        <strain evidence="8 9">N3</strain>
    </source>
</reference>
<comment type="domain">
    <text evidence="5">The PRC barrel domain binds ribosomal protein uS19.</text>
</comment>
<keyword evidence="3 5" id="KW-0698">rRNA processing</keyword>
<dbReference type="InterPro" id="IPR056792">
    <property type="entry name" value="PRC_RimM"/>
</dbReference>
<dbReference type="Gene3D" id="2.30.30.240">
    <property type="entry name" value="PRC-barrel domain"/>
    <property type="match status" value="1"/>
</dbReference>
<proteinExistence type="inferred from homology"/>
<dbReference type="SUPFAM" id="SSF50447">
    <property type="entry name" value="Translation proteins"/>
    <property type="match status" value="1"/>
</dbReference>
<dbReference type="Pfam" id="PF01782">
    <property type="entry name" value="RimM"/>
    <property type="match status" value="1"/>
</dbReference>
<comment type="caution">
    <text evidence="8">The sequence shown here is derived from an EMBL/GenBank/DDBJ whole genome shotgun (WGS) entry which is preliminary data.</text>
</comment>
<name>A0ABR9XPE8_9CHLB</name>
<dbReference type="PANTHER" id="PTHR33692:SF1">
    <property type="entry name" value="RIBOSOME MATURATION FACTOR RIMM"/>
    <property type="match status" value="1"/>
</dbReference>
<organism evidence="8 9">
    <name type="scientific">Prosthecochloris ethylica</name>
    <dbReference type="NCBI Taxonomy" id="2743976"/>
    <lineage>
        <taxon>Bacteria</taxon>
        <taxon>Pseudomonadati</taxon>
        <taxon>Chlorobiota</taxon>
        <taxon>Chlorobiia</taxon>
        <taxon>Chlorobiales</taxon>
        <taxon>Chlorobiaceae</taxon>
        <taxon>Prosthecochloris</taxon>
    </lineage>
</organism>
<keyword evidence="4 5" id="KW-0143">Chaperone</keyword>
<dbReference type="EMBL" id="JADGII010000002">
    <property type="protein sequence ID" value="MBF0635898.1"/>
    <property type="molecule type" value="Genomic_DNA"/>
</dbReference>
<dbReference type="InterPro" id="IPR036976">
    <property type="entry name" value="RimM_N_sf"/>
</dbReference>
<dbReference type="InterPro" id="IPR011961">
    <property type="entry name" value="RimM"/>
</dbReference>
<evidence type="ECO:0000256" key="3">
    <source>
        <dbReference type="ARBA" id="ARBA00022552"/>
    </source>
</evidence>
<evidence type="ECO:0000256" key="5">
    <source>
        <dbReference type="HAMAP-Rule" id="MF_00014"/>
    </source>
</evidence>
<evidence type="ECO:0000313" key="8">
    <source>
        <dbReference type="EMBL" id="MBF0635898.1"/>
    </source>
</evidence>
<dbReference type="InterPro" id="IPR009000">
    <property type="entry name" value="Transl_B-barrel_sf"/>
</dbReference>
<evidence type="ECO:0000259" key="7">
    <source>
        <dbReference type="Pfam" id="PF24986"/>
    </source>
</evidence>
<comment type="subcellular location">
    <subcellularLocation>
        <location evidence="5">Cytoplasm</location>
    </subcellularLocation>
</comment>
<dbReference type="Proteomes" id="UP000619838">
    <property type="component" value="Unassembled WGS sequence"/>
</dbReference>
<dbReference type="SUPFAM" id="SSF50346">
    <property type="entry name" value="PRC-barrel domain"/>
    <property type="match status" value="1"/>
</dbReference>
<accession>A0ABR9XPE8</accession>
<comment type="similarity">
    <text evidence="5">Belongs to the RimM family.</text>
</comment>
<feature type="domain" description="RimM N-terminal" evidence="6">
    <location>
        <begin position="9"/>
        <end position="91"/>
    </location>
</feature>
<protein>
    <recommendedName>
        <fullName evidence="5">Ribosome maturation factor RimM</fullName>
    </recommendedName>
</protein>
<dbReference type="Gene3D" id="2.40.30.60">
    <property type="entry name" value="RimM"/>
    <property type="match status" value="1"/>
</dbReference>
<evidence type="ECO:0000256" key="2">
    <source>
        <dbReference type="ARBA" id="ARBA00022517"/>
    </source>
</evidence>
<gene>
    <name evidence="5 8" type="primary">rimM</name>
    <name evidence="8" type="ORF">INT08_01695</name>
</gene>
<keyword evidence="1 5" id="KW-0963">Cytoplasm</keyword>
<evidence type="ECO:0000259" key="6">
    <source>
        <dbReference type="Pfam" id="PF01782"/>
    </source>
</evidence>
<evidence type="ECO:0000313" key="9">
    <source>
        <dbReference type="Proteomes" id="UP000619838"/>
    </source>
</evidence>
<dbReference type="InterPro" id="IPR002676">
    <property type="entry name" value="RimM_N"/>
</dbReference>
<sequence>MSERALYLTGLILKPKGLKGEVKVRPETDFPERFLKRGRLFVGPDESRAREVSVVRASLRGGFAYLCFEGQETREQAEALVGHSLYVQESDLVPLPPDTAYVHELVGLEVLDENRHYLGVVEDVLRMPAHEVYQIGTNGKTVLVPAIEEFVVEIDLEGGTMVLRRFHEFL</sequence>
<dbReference type="RefSeq" id="WP_175187123.1">
    <property type="nucleotide sequence ID" value="NZ_JABVZQ010000004.1"/>
</dbReference>
<comment type="function">
    <text evidence="5">An accessory protein needed during the final step in the assembly of 30S ribosomal subunit, possibly for assembly of the head region. Essential for efficient processing of 16S rRNA. May be needed both before and after RbfA during the maturation of 16S rRNA. It has affinity for free ribosomal 30S subunits but not for 70S ribosomes.</text>
</comment>
<dbReference type="PANTHER" id="PTHR33692">
    <property type="entry name" value="RIBOSOME MATURATION FACTOR RIMM"/>
    <property type="match status" value="1"/>
</dbReference>